<keyword evidence="1" id="KW-0328">Glycosyltransferase</keyword>
<feature type="domain" description="Glycosyl hydrolase family 13 catalytic" evidence="3">
    <location>
        <begin position="36"/>
        <end position="200"/>
    </location>
</feature>
<reference evidence="4" key="2">
    <citation type="journal article" date="2014" name="ISME J.">
        <title>Microbial stratification in low pH oxic and suboxic macroscopic growths along an acid mine drainage.</title>
        <authorList>
            <person name="Mendez-Garcia C."/>
            <person name="Mesa V."/>
            <person name="Sprenger R.R."/>
            <person name="Richter M."/>
            <person name="Diez M.S."/>
            <person name="Solano J."/>
            <person name="Bargiela R."/>
            <person name="Golyshina O.V."/>
            <person name="Manteca A."/>
            <person name="Ramos J.L."/>
            <person name="Gallego J.R."/>
            <person name="Llorente I."/>
            <person name="Martins Dos Santos V.A."/>
            <person name="Jensen O.N."/>
            <person name="Pelaez A.I."/>
            <person name="Sanchez J."/>
            <person name="Ferrer M."/>
        </authorList>
    </citation>
    <scope>NUCLEOTIDE SEQUENCE</scope>
</reference>
<dbReference type="Pfam" id="PF00128">
    <property type="entry name" value="Alpha-amylase"/>
    <property type="match status" value="1"/>
</dbReference>
<dbReference type="Gene3D" id="3.20.20.80">
    <property type="entry name" value="Glycosidases"/>
    <property type="match status" value="1"/>
</dbReference>
<dbReference type="SUPFAM" id="SSF51445">
    <property type="entry name" value="(Trans)glycosidases"/>
    <property type="match status" value="1"/>
</dbReference>
<keyword evidence="2" id="KW-0808">Transferase</keyword>
<dbReference type="PANTHER" id="PTHR38784">
    <property type="entry name" value="SUCROSE PHOSPHORYLASE"/>
    <property type="match status" value="1"/>
</dbReference>
<dbReference type="GO" id="GO:0016757">
    <property type="term" value="F:glycosyltransferase activity"/>
    <property type="evidence" value="ECO:0007669"/>
    <property type="project" value="UniProtKB-KW"/>
</dbReference>
<evidence type="ECO:0000256" key="2">
    <source>
        <dbReference type="ARBA" id="ARBA00022679"/>
    </source>
</evidence>
<dbReference type="InterPro" id="IPR017853">
    <property type="entry name" value="GH"/>
</dbReference>
<dbReference type="InterPro" id="IPR045857">
    <property type="entry name" value="O16G_dom_2"/>
</dbReference>
<feature type="non-terminal residue" evidence="4">
    <location>
        <position position="207"/>
    </location>
</feature>
<dbReference type="InterPro" id="IPR006047">
    <property type="entry name" value="GH13_cat_dom"/>
</dbReference>
<accession>T1AU67</accession>
<dbReference type="Gene3D" id="3.90.400.10">
    <property type="entry name" value="Oligo-1,6-glucosidase, Domain 2"/>
    <property type="match status" value="1"/>
</dbReference>
<sequence length="207" mass="22870">MKNQVQLITYVDRFGGGRLTDLEDLLAGPLAGLFGTVHLLPFFDPIDGADAGFDPIDHTRVDERLGGWADIGRLARQTDIMADVIVNHISARSPQFQDYSRRGGESPYDGLFLTLDAVFPDGARERDLNAIYRPRPGLPLTPVTLASGGKRILWTTFTAQQLDIDVRHRQGKAYLESILRTFSTHGIRAIRLDAVGYAIKRAGSSCF</sequence>
<name>T1AU67_9ZZZZ</name>
<dbReference type="PANTHER" id="PTHR38784:SF1">
    <property type="entry name" value="SUCROSE PHOSPHORYLASE"/>
    <property type="match status" value="1"/>
</dbReference>
<protein>
    <submittedName>
        <fullName evidence="4">Sucrose phosphorylase</fullName>
    </submittedName>
</protein>
<gene>
    <name evidence="4" type="ORF">B1A_10285</name>
</gene>
<dbReference type="EMBL" id="AUZX01007322">
    <property type="protein sequence ID" value="EQD60053.1"/>
    <property type="molecule type" value="Genomic_DNA"/>
</dbReference>
<proteinExistence type="predicted"/>
<organism evidence="4">
    <name type="scientific">mine drainage metagenome</name>
    <dbReference type="NCBI Taxonomy" id="410659"/>
    <lineage>
        <taxon>unclassified sequences</taxon>
        <taxon>metagenomes</taxon>
        <taxon>ecological metagenomes</taxon>
    </lineage>
</organism>
<reference evidence="4" key="1">
    <citation type="submission" date="2013-08" db="EMBL/GenBank/DDBJ databases">
        <authorList>
            <person name="Mendez C."/>
            <person name="Richter M."/>
            <person name="Ferrer M."/>
            <person name="Sanchez J."/>
        </authorList>
    </citation>
    <scope>NUCLEOTIDE SEQUENCE</scope>
</reference>
<comment type="caution">
    <text evidence="4">The sequence shown here is derived from an EMBL/GenBank/DDBJ whole genome shotgun (WGS) entry which is preliminary data.</text>
</comment>
<evidence type="ECO:0000313" key="4">
    <source>
        <dbReference type="EMBL" id="EQD60053.1"/>
    </source>
</evidence>
<dbReference type="GO" id="GO:0005975">
    <property type="term" value="P:carbohydrate metabolic process"/>
    <property type="evidence" value="ECO:0007669"/>
    <property type="project" value="InterPro"/>
</dbReference>
<evidence type="ECO:0000259" key="3">
    <source>
        <dbReference type="Pfam" id="PF00128"/>
    </source>
</evidence>
<dbReference type="AlphaFoldDB" id="T1AU67"/>
<evidence type="ECO:0000256" key="1">
    <source>
        <dbReference type="ARBA" id="ARBA00022676"/>
    </source>
</evidence>